<dbReference type="EMBL" id="BAABDM010000005">
    <property type="protein sequence ID" value="GAA4100162.1"/>
    <property type="molecule type" value="Genomic_DNA"/>
</dbReference>
<comment type="caution">
    <text evidence="1">The sequence shown here is derived from an EMBL/GenBank/DDBJ whole genome shotgun (WGS) entry which is preliminary data.</text>
</comment>
<dbReference type="SUPFAM" id="SSF47240">
    <property type="entry name" value="Ferritin-like"/>
    <property type="match status" value="1"/>
</dbReference>
<dbReference type="InterPro" id="IPR009078">
    <property type="entry name" value="Ferritin-like_SF"/>
</dbReference>
<protein>
    <submittedName>
        <fullName evidence="1">Metal-dependent hydrolase</fullName>
    </submittedName>
</protein>
<name>A0ABP7WYK3_9GAMM</name>
<evidence type="ECO:0000313" key="1">
    <source>
        <dbReference type="EMBL" id="GAA4100162.1"/>
    </source>
</evidence>
<sequence length="307" mass="35674">MNYTSATETDTHPMDNFPVRRLAFNFDNIQLKDPLWSRSSRQFSMFINALGVHVPHFERYLVKTMLEAKDKISDEKLKHDMAAITGQEAQHAKNFLHCNKWLAKRYPKIAKLDDGARKFFDSHIKSDSLKRKVGYTAGYETFTFLAGLIVLENYDHWMKDSDPVMKALWVWHQVEEVEHGAVAFEVYKDLYGDDEWYRKWMVLAALVHIASETIKCYTTMTVVEGYWRNPLRGIKEMGFCGYLLVRFLISALPVFKRNYHPRSHKLVTGKKTSIQIAWRRYEKAGGDVLSINHDKMAEILGVAKPTS</sequence>
<evidence type="ECO:0000313" key="2">
    <source>
        <dbReference type="Proteomes" id="UP001500392"/>
    </source>
</evidence>
<dbReference type="RefSeq" id="WP_344936900.1">
    <property type="nucleotide sequence ID" value="NZ_BAABDM010000005.1"/>
</dbReference>
<proteinExistence type="predicted"/>
<dbReference type="Proteomes" id="UP001500392">
    <property type="component" value="Unassembled WGS sequence"/>
</dbReference>
<dbReference type="GO" id="GO:0016787">
    <property type="term" value="F:hydrolase activity"/>
    <property type="evidence" value="ECO:0007669"/>
    <property type="project" value="UniProtKB-KW"/>
</dbReference>
<dbReference type="InterPro" id="IPR016516">
    <property type="entry name" value="UCP07580"/>
</dbReference>
<reference evidence="2" key="1">
    <citation type="journal article" date="2019" name="Int. J. Syst. Evol. Microbiol.">
        <title>The Global Catalogue of Microorganisms (GCM) 10K type strain sequencing project: providing services to taxonomists for standard genome sequencing and annotation.</title>
        <authorList>
            <consortium name="The Broad Institute Genomics Platform"/>
            <consortium name="The Broad Institute Genome Sequencing Center for Infectious Disease"/>
            <person name="Wu L."/>
            <person name="Ma J."/>
        </authorList>
    </citation>
    <scope>NUCLEOTIDE SEQUENCE [LARGE SCALE GENOMIC DNA]</scope>
    <source>
        <strain evidence="2">JCM 17304</strain>
    </source>
</reference>
<keyword evidence="2" id="KW-1185">Reference proteome</keyword>
<accession>A0ABP7WYK3</accession>
<dbReference type="Pfam" id="PF10118">
    <property type="entry name" value="Metal_hydrol"/>
    <property type="match status" value="1"/>
</dbReference>
<dbReference type="PANTHER" id="PTHR39456:SF1">
    <property type="entry name" value="METAL-DEPENDENT HYDROLASE"/>
    <property type="match status" value="1"/>
</dbReference>
<dbReference type="PANTHER" id="PTHR39456">
    <property type="entry name" value="METAL-DEPENDENT HYDROLASE"/>
    <property type="match status" value="1"/>
</dbReference>
<organism evidence="1 2">
    <name type="scientific">Zhongshania borealis</name>
    <dbReference type="NCBI Taxonomy" id="889488"/>
    <lineage>
        <taxon>Bacteria</taxon>
        <taxon>Pseudomonadati</taxon>
        <taxon>Pseudomonadota</taxon>
        <taxon>Gammaproteobacteria</taxon>
        <taxon>Cellvibrionales</taxon>
        <taxon>Spongiibacteraceae</taxon>
        <taxon>Zhongshania</taxon>
    </lineage>
</organism>
<gene>
    <name evidence="1" type="ORF">GCM10022414_26990</name>
</gene>
<keyword evidence="1" id="KW-0378">Hydrolase</keyword>